<reference evidence="1 2" key="1">
    <citation type="submission" date="2015-02" db="EMBL/GenBank/DDBJ databases">
        <title>Genome Sequencing of Rickettsiales.</title>
        <authorList>
            <person name="Daugherty S.C."/>
            <person name="Su Q."/>
            <person name="Abolude K."/>
            <person name="Beier-Sexton M."/>
            <person name="Carlyon J.A."/>
            <person name="Carter R."/>
            <person name="Day N.P."/>
            <person name="Dumler S.J."/>
            <person name="Dyachenko V."/>
            <person name="Godinez A."/>
            <person name="Kurtti T.J."/>
            <person name="Lichay M."/>
            <person name="Mullins K.E."/>
            <person name="Ott S."/>
            <person name="Pappas-Brown V."/>
            <person name="Paris D.H."/>
            <person name="Patel P."/>
            <person name="Richards A.L."/>
            <person name="Sadzewicz L."/>
            <person name="Sears K."/>
            <person name="Seidman D."/>
            <person name="Sengamalay N."/>
            <person name="Stenos J."/>
            <person name="Tallon L.J."/>
            <person name="Vincent G."/>
            <person name="Fraser C.M."/>
            <person name="Munderloh U."/>
            <person name="Dunning-Hotopp J.C."/>
        </authorList>
    </citation>
    <scope>NUCLEOTIDE SEQUENCE [LARGE SCALE GENOMIC DNA]</scope>
    <source>
        <strain evidence="1 2">RML An4</strain>
    </source>
</reference>
<dbReference type="Proteomes" id="UP000033661">
    <property type="component" value="Unassembled WGS sequence"/>
</dbReference>
<dbReference type="PATRIC" id="fig|1359193.3.peg.1289"/>
<dbReference type="RefSeq" id="WP_231289270.1">
    <property type="nucleotide sequence ID" value="NZ_LAOI01000001.1"/>
</dbReference>
<accession>A0A0F3QDU1</accession>
<name>A0A0F3QDU1_RICBE</name>
<dbReference type="AlphaFoldDB" id="A0A0F3QDU1"/>
<comment type="caution">
    <text evidence="1">The sequence shown here is derived from an EMBL/GenBank/DDBJ whole genome shotgun (WGS) entry which is preliminary data.</text>
</comment>
<sequence>MKSLQKNKLVYTMRSKNFNVKNMERKINSFRLTQEKDFLCLPNQDDKAQIFKSDLQNKFIELYKCMLKEIGFKDYLRITQNLNAPELALEFANLAITRIANKKNHLLKCLLENYPYEKLKNHKLFIDYEISEDGSYLEHKFSKSVIFFEYKSFSNSSCLQDKIFNNFLAKKSSFYLAAIEQNIQLMEAVFVDIFKTGHIVLNLLNTIDQEKYKTAFHFIIEIVHFVKPEFQFDIIKQLVDTIAEDFNVLATLTNVLLELEKDEEIITLLEPKLLNIKNNVIPEEDGIIFCRFNLSLAEKQLLHFLKTEPDDKDALYNLFNIYLTQQKLDKAKDLTKNSPKDLKILMEMSLDLAEISTIKLNSINQDELPATSKSQFRCFEYIAKFNSYNDSERDSNYENLKEELIEIDKVIDYAVLSFTTAIYTKQYELAAQFAKKIPKNIITPYIEKTRFLLTPVEYISEVHIEELRSKFDLSQEDAIDLVIQVSSCLVADEQYKLALEKIEEILLLEPQNYSAIEIGLSAAELINNQEKIQEYSVLLHEKYEKDFINDIQNTHKYYRSIKELNLRHAINNTNSNVSKWIIKEGEINKNDAISLGKYKGLDCYGRISTDIKCDSTQYNEFINALEKGIIYKQQGNNGVKFLKENAVEIKINGGNRLYTNILNTNPQGELLINFDHFGNHKDVIKFAGEHSLEFHEAF</sequence>
<proteinExistence type="predicted"/>
<evidence type="ECO:0000313" key="1">
    <source>
        <dbReference type="EMBL" id="KJV90326.1"/>
    </source>
</evidence>
<dbReference type="EMBL" id="LAOI01000001">
    <property type="protein sequence ID" value="KJV90326.1"/>
    <property type="molecule type" value="Genomic_DNA"/>
</dbReference>
<evidence type="ECO:0000313" key="2">
    <source>
        <dbReference type="Proteomes" id="UP000033661"/>
    </source>
</evidence>
<evidence type="ECO:0008006" key="3">
    <source>
        <dbReference type="Google" id="ProtNLM"/>
    </source>
</evidence>
<gene>
    <name evidence="1" type="ORF">RBEAN4_1329</name>
</gene>
<protein>
    <recommendedName>
        <fullName evidence="3">Tetratricopeptide repeat family protein</fullName>
    </recommendedName>
</protein>
<keyword evidence="2" id="KW-1185">Reference proteome</keyword>
<organism evidence="1 2">
    <name type="scientific">Rickettsia bellii str. RML An4</name>
    <dbReference type="NCBI Taxonomy" id="1359193"/>
    <lineage>
        <taxon>Bacteria</taxon>
        <taxon>Pseudomonadati</taxon>
        <taxon>Pseudomonadota</taxon>
        <taxon>Alphaproteobacteria</taxon>
        <taxon>Rickettsiales</taxon>
        <taxon>Rickettsiaceae</taxon>
        <taxon>Rickettsieae</taxon>
        <taxon>Rickettsia</taxon>
        <taxon>belli group</taxon>
    </lineage>
</organism>